<keyword evidence="2" id="KW-1185">Reference proteome</keyword>
<dbReference type="EMBL" id="VLKT01000068">
    <property type="protein sequence ID" value="TWI22041.1"/>
    <property type="molecule type" value="Genomic_DNA"/>
</dbReference>
<protein>
    <submittedName>
        <fullName evidence="1">Uncharacterized protein</fullName>
    </submittedName>
</protein>
<gene>
    <name evidence="1" type="ORF">IQ26_06722</name>
</gene>
<evidence type="ECO:0000313" key="1">
    <source>
        <dbReference type="EMBL" id="TWI22041.1"/>
    </source>
</evidence>
<sequence>MSMAASWGIETPAKCQVALWRYEEGVMGEVRLINSQFGIYSM</sequence>
<name>A0A562MR36_9HYPH</name>
<reference evidence="1 2" key="1">
    <citation type="journal article" date="2015" name="Stand. Genomic Sci.">
        <title>Genomic Encyclopedia of Bacterial and Archaeal Type Strains, Phase III: the genomes of soil and plant-associated and newly described type strains.</title>
        <authorList>
            <person name="Whitman W.B."/>
            <person name="Woyke T."/>
            <person name="Klenk H.P."/>
            <person name="Zhou Y."/>
            <person name="Lilburn T.G."/>
            <person name="Beck B.J."/>
            <person name="De Vos P."/>
            <person name="Vandamme P."/>
            <person name="Eisen J.A."/>
            <person name="Garrity G."/>
            <person name="Hugenholtz P."/>
            <person name="Kyrpides N.C."/>
        </authorList>
    </citation>
    <scope>NUCLEOTIDE SEQUENCE [LARGE SCALE GENOMIC DNA]</scope>
    <source>
        <strain evidence="1 2">CGMCC 1.2546</strain>
    </source>
</reference>
<organism evidence="1 2">
    <name type="scientific">Mesorhizobium tianshanense</name>
    <dbReference type="NCBI Taxonomy" id="39844"/>
    <lineage>
        <taxon>Bacteria</taxon>
        <taxon>Pseudomonadati</taxon>
        <taxon>Pseudomonadota</taxon>
        <taxon>Alphaproteobacteria</taxon>
        <taxon>Hyphomicrobiales</taxon>
        <taxon>Phyllobacteriaceae</taxon>
        <taxon>Mesorhizobium</taxon>
    </lineage>
</organism>
<evidence type="ECO:0000313" key="2">
    <source>
        <dbReference type="Proteomes" id="UP000317122"/>
    </source>
</evidence>
<accession>A0A562MR36</accession>
<dbReference type="AlphaFoldDB" id="A0A562MR36"/>
<dbReference type="Proteomes" id="UP000317122">
    <property type="component" value="Unassembled WGS sequence"/>
</dbReference>
<comment type="caution">
    <text evidence="1">The sequence shown here is derived from an EMBL/GenBank/DDBJ whole genome shotgun (WGS) entry which is preliminary data.</text>
</comment>
<proteinExistence type="predicted"/>
<dbReference type="RefSeq" id="WP_276316457.1">
    <property type="nucleotide sequence ID" value="NZ_BSPF01000143.1"/>
</dbReference>